<accession>A0A0U5ETI8</accession>
<evidence type="ECO:0000313" key="7">
    <source>
        <dbReference type="Proteomes" id="UP000056109"/>
    </source>
</evidence>
<dbReference type="PANTHER" id="PTHR33164">
    <property type="entry name" value="TRANSCRIPTIONAL REGULATOR, MARR FAMILY"/>
    <property type="match status" value="1"/>
</dbReference>
<dbReference type="SMART" id="SM00347">
    <property type="entry name" value="HTH_MARR"/>
    <property type="match status" value="1"/>
</dbReference>
<keyword evidence="7" id="KW-1185">Reference proteome</keyword>
<evidence type="ECO:0000256" key="2">
    <source>
        <dbReference type="ARBA" id="ARBA00023125"/>
    </source>
</evidence>
<name>A0A0U5ETI8_9PROT</name>
<dbReference type="InterPro" id="IPR023187">
    <property type="entry name" value="Tscrpt_reg_MarR-type_CS"/>
</dbReference>
<dbReference type="KEGG" id="asz:ASN_1360"/>
<dbReference type="Pfam" id="PF01047">
    <property type="entry name" value="MarR"/>
    <property type="match status" value="1"/>
</dbReference>
<sequence>MTIPKRPPPTQDSHPASRANPSELPHEATKALPIALLRAREALMSRFRPMLAEHDFTSQQWRVIRLLNEHSTLDAAQLAEKAFILPPSLTRILANLEARDLVTRVQCASDRRRYLFRLTSLGETSFQKIYPDRVKIYKEIEAYFGKRKIALLLELLDDLAQF</sequence>
<dbReference type="GO" id="GO:0003677">
    <property type="term" value="F:DNA binding"/>
    <property type="evidence" value="ECO:0007669"/>
    <property type="project" value="UniProtKB-KW"/>
</dbReference>
<dbReference type="InterPro" id="IPR036388">
    <property type="entry name" value="WH-like_DNA-bd_sf"/>
</dbReference>
<evidence type="ECO:0000256" key="3">
    <source>
        <dbReference type="ARBA" id="ARBA00023163"/>
    </source>
</evidence>
<evidence type="ECO:0000256" key="1">
    <source>
        <dbReference type="ARBA" id="ARBA00023015"/>
    </source>
</evidence>
<dbReference type="PROSITE" id="PS01117">
    <property type="entry name" value="HTH_MARR_1"/>
    <property type="match status" value="1"/>
</dbReference>
<dbReference type="SUPFAM" id="SSF46785">
    <property type="entry name" value="Winged helix' DNA-binding domain"/>
    <property type="match status" value="1"/>
</dbReference>
<dbReference type="GO" id="GO:0006950">
    <property type="term" value="P:response to stress"/>
    <property type="evidence" value="ECO:0007669"/>
    <property type="project" value="TreeGrafter"/>
</dbReference>
<dbReference type="InterPro" id="IPR012712">
    <property type="entry name" value="HpaR/FarR"/>
</dbReference>
<dbReference type="EMBL" id="LN606600">
    <property type="protein sequence ID" value="CEF40724.1"/>
    <property type="molecule type" value="Genomic_DNA"/>
</dbReference>
<dbReference type="PATRIC" id="fig|446692.3.peg.1367"/>
<evidence type="ECO:0000256" key="4">
    <source>
        <dbReference type="SAM" id="MobiDB-lite"/>
    </source>
</evidence>
<dbReference type="InterPro" id="IPR039422">
    <property type="entry name" value="MarR/SlyA-like"/>
</dbReference>
<gene>
    <name evidence="6" type="primary">hpaR</name>
    <name evidence="6" type="ORF">ASN_1360</name>
</gene>
<dbReference type="PANTHER" id="PTHR33164:SF13">
    <property type="entry name" value="4-HYDROXYPHENYLACETATE CATABOLISM PROTEIN"/>
    <property type="match status" value="1"/>
</dbReference>
<dbReference type="InterPro" id="IPR000835">
    <property type="entry name" value="HTH_MarR-typ"/>
</dbReference>
<feature type="domain" description="HTH marR-type" evidence="5">
    <location>
        <begin position="29"/>
        <end position="161"/>
    </location>
</feature>
<dbReference type="GeneID" id="34782441"/>
<dbReference type="NCBIfam" id="TIGR02337">
    <property type="entry name" value="HpaR"/>
    <property type="match status" value="1"/>
</dbReference>
<dbReference type="GO" id="GO:0045892">
    <property type="term" value="P:negative regulation of DNA-templated transcription"/>
    <property type="evidence" value="ECO:0007669"/>
    <property type="project" value="InterPro"/>
</dbReference>
<keyword evidence="3" id="KW-0804">Transcription</keyword>
<dbReference type="RefSeq" id="WP_081473507.1">
    <property type="nucleotide sequence ID" value="NZ_JAIMFS010000003.1"/>
</dbReference>
<proteinExistence type="predicted"/>
<dbReference type="Gene3D" id="1.10.10.10">
    <property type="entry name" value="Winged helix-like DNA-binding domain superfamily/Winged helix DNA-binding domain"/>
    <property type="match status" value="1"/>
</dbReference>
<feature type="region of interest" description="Disordered" evidence="4">
    <location>
        <begin position="1"/>
        <end position="25"/>
    </location>
</feature>
<protein>
    <submittedName>
        <fullName evidence="6">Homoprotocatechuate degradation operon regulator</fullName>
    </submittedName>
</protein>
<dbReference type="InterPro" id="IPR036390">
    <property type="entry name" value="WH_DNA-bd_sf"/>
</dbReference>
<dbReference type="AlphaFoldDB" id="A0A0U5ETI8"/>
<evidence type="ECO:0000259" key="5">
    <source>
        <dbReference type="PROSITE" id="PS50995"/>
    </source>
</evidence>
<reference evidence="7" key="1">
    <citation type="submission" date="2014-09" db="EMBL/GenBank/DDBJ databases">
        <authorList>
            <person name="Illeghems K.G."/>
        </authorList>
    </citation>
    <scope>NUCLEOTIDE SEQUENCE [LARGE SCALE GENOMIC DNA]</scope>
    <source>
        <strain evidence="7">108B</strain>
    </source>
</reference>
<dbReference type="Proteomes" id="UP000056109">
    <property type="component" value="Chromosome I"/>
</dbReference>
<evidence type="ECO:0000313" key="6">
    <source>
        <dbReference type="EMBL" id="CEF40724.1"/>
    </source>
</evidence>
<feature type="compositionally biased region" description="Pro residues" evidence="4">
    <location>
        <begin position="1"/>
        <end position="10"/>
    </location>
</feature>
<dbReference type="PROSITE" id="PS50995">
    <property type="entry name" value="HTH_MARR_2"/>
    <property type="match status" value="1"/>
</dbReference>
<organism evidence="6 7">
    <name type="scientific">Acetobacter senegalensis</name>
    <dbReference type="NCBI Taxonomy" id="446692"/>
    <lineage>
        <taxon>Bacteria</taxon>
        <taxon>Pseudomonadati</taxon>
        <taxon>Pseudomonadota</taxon>
        <taxon>Alphaproteobacteria</taxon>
        <taxon>Acetobacterales</taxon>
        <taxon>Acetobacteraceae</taxon>
        <taxon>Acetobacter</taxon>
    </lineage>
</organism>
<keyword evidence="1" id="KW-0805">Transcription regulation</keyword>
<keyword evidence="2" id="KW-0238">DNA-binding</keyword>
<dbReference type="GO" id="GO:0003700">
    <property type="term" value="F:DNA-binding transcription factor activity"/>
    <property type="evidence" value="ECO:0007669"/>
    <property type="project" value="InterPro"/>
</dbReference>